<evidence type="ECO:0000313" key="8">
    <source>
        <dbReference type="Proteomes" id="UP000177555"/>
    </source>
</evidence>
<evidence type="ECO:0008006" key="9">
    <source>
        <dbReference type="Google" id="ProtNLM"/>
    </source>
</evidence>
<dbReference type="Pfam" id="PF04011">
    <property type="entry name" value="LemA"/>
    <property type="match status" value="1"/>
</dbReference>
<reference evidence="7 8" key="1">
    <citation type="journal article" date="2016" name="Nat. Commun.">
        <title>Thousands of microbial genomes shed light on interconnected biogeochemical processes in an aquifer system.</title>
        <authorList>
            <person name="Anantharaman K."/>
            <person name="Brown C.T."/>
            <person name="Hug L.A."/>
            <person name="Sharon I."/>
            <person name="Castelle C.J."/>
            <person name="Probst A.J."/>
            <person name="Thomas B.C."/>
            <person name="Singh A."/>
            <person name="Wilkins M.J."/>
            <person name="Karaoz U."/>
            <person name="Brodie E.L."/>
            <person name="Williams K.H."/>
            <person name="Hubbard S.S."/>
            <person name="Banfield J.F."/>
        </authorList>
    </citation>
    <scope>NUCLEOTIDE SEQUENCE [LARGE SCALE GENOMIC DNA]</scope>
</reference>
<keyword evidence="5 6" id="KW-0472">Membrane</keyword>
<evidence type="ECO:0000256" key="1">
    <source>
        <dbReference type="ARBA" id="ARBA00004167"/>
    </source>
</evidence>
<dbReference type="Gene3D" id="1.20.1440.20">
    <property type="entry name" value="LemA-like domain"/>
    <property type="match status" value="1"/>
</dbReference>
<protein>
    <recommendedName>
        <fullName evidence="9">LemA family protein</fullName>
    </recommendedName>
</protein>
<evidence type="ECO:0000256" key="5">
    <source>
        <dbReference type="ARBA" id="ARBA00023136"/>
    </source>
</evidence>
<dbReference type="GO" id="GO:0016020">
    <property type="term" value="C:membrane"/>
    <property type="evidence" value="ECO:0007669"/>
    <property type="project" value="UniProtKB-SubCell"/>
</dbReference>
<dbReference type="InterPro" id="IPR023353">
    <property type="entry name" value="LemA-like_dom_sf"/>
</dbReference>
<dbReference type="AlphaFoldDB" id="A0A1F5JM59"/>
<evidence type="ECO:0000256" key="4">
    <source>
        <dbReference type="ARBA" id="ARBA00022989"/>
    </source>
</evidence>
<evidence type="ECO:0000313" key="7">
    <source>
        <dbReference type="EMBL" id="OGE29743.1"/>
    </source>
</evidence>
<feature type="transmembrane region" description="Helical" evidence="6">
    <location>
        <begin position="6"/>
        <end position="27"/>
    </location>
</feature>
<gene>
    <name evidence="7" type="ORF">A2867_02995</name>
</gene>
<keyword evidence="4 6" id="KW-1133">Transmembrane helix</keyword>
<dbReference type="SUPFAM" id="SSF140478">
    <property type="entry name" value="LemA-like"/>
    <property type="match status" value="1"/>
</dbReference>
<organism evidence="7 8">
    <name type="scientific">Candidatus Daviesbacteria bacterium RIFCSPHIGHO2_01_FULL_40_11</name>
    <dbReference type="NCBI Taxonomy" id="1797762"/>
    <lineage>
        <taxon>Bacteria</taxon>
        <taxon>Candidatus Daviesiibacteriota</taxon>
    </lineage>
</organism>
<dbReference type="InterPro" id="IPR007156">
    <property type="entry name" value="MamQ_LemA"/>
</dbReference>
<name>A0A1F5JM59_9BACT</name>
<accession>A0A1F5JM59</accession>
<dbReference type="PANTHER" id="PTHR34478">
    <property type="entry name" value="PROTEIN LEMA"/>
    <property type="match status" value="1"/>
</dbReference>
<evidence type="ECO:0000256" key="3">
    <source>
        <dbReference type="ARBA" id="ARBA00022692"/>
    </source>
</evidence>
<dbReference type="Proteomes" id="UP000177555">
    <property type="component" value="Unassembled WGS sequence"/>
</dbReference>
<comment type="subcellular location">
    <subcellularLocation>
        <location evidence="1">Membrane</location>
        <topology evidence="1">Single-pass membrane protein</topology>
    </subcellularLocation>
</comment>
<comment type="caution">
    <text evidence="7">The sequence shown here is derived from an EMBL/GenBank/DDBJ whole genome shotgun (WGS) entry which is preliminary data.</text>
</comment>
<dbReference type="EMBL" id="MFCP01000001">
    <property type="protein sequence ID" value="OGE29743.1"/>
    <property type="molecule type" value="Genomic_DNA"/>
</dbReference>
<proteinExistence type="inferred from homology"/>
<keyword evidence="3 6" id="KW-0812">Transmembrane</keyword>
<sequence length="182" mass="20542">MITYIAVGAVVLIVLWLLVTYNSLVTLRNRVREAWSQIDVQLKRRSSLIPNLIETVKGYAKHEKGVLEEVTKARTALMGAKNPHEAAEADNMLTGALKSLFAVAENYPQLRASENFKALQDEISDTETKVAASRQFYNTNVLDLNNNLETVPSAWVGQMFGFKKEDFFKATEEEKKDVEVKF</sequence>
<evidence type="ECO:0000256" key="2">
    <source>
        <dbReference type="ARBA" id="ARBA00008854"/>
    </source>
</evidence>
<evidence type="ECO:0000256" key="6">
    <source>
        <dbReference type="SAM" id="Phobius"/>
    </source>
</evidence>
<comment type="similarity">
    <text evidence="2">Belongs to the LemA family.</text>
</comment>
<dbReference type="PANTHER" id="PTHR34478:SF2">
    <property type="entry name" value="MEMBRANE PROTEIN"/>
    <property type="match status" value="1"/>
</dbReference>